<keyword evidence="3" id="KW-1185">Reference proteome</keyword>
<dbReference type="Proteomes" id="UP000317909">
    <property type="component" value="Chromosome"/>
</dbReference>
<evidence type="ECO:0000313" key="2">
    <source>
        <dbReference type="EMBL" id="QDT71242.1"/>
    </source>
</evidence>
<evidence type="ECO:0000256" key="1">
    <source>
        <dbReference type="SAM" id="Phobius"/>
    </source>
</evidence>
<keyword evidence="1" id="KW-0472">Membrane</keyword>
<dbReference type="EMBL" id="CP036339">
    <property type="protein sequence ID" value="QDT71242.1"/>
    <property type="molecule type" value="Genomic_DNA"/>
</dbReference>
<protein>
    <submittedName>
        <fullName evidence="2">Uncharacterized protein</fullName>
    </submittedName>
</protein>
<evidence type="ECO:0000313" key="3">
    <source>
        <dbReference type="Proteomes" id="UP000317909"/>
    </source>
</evidence>
<accession>A0A517TS90</accession>
<proteinExistence type="predicted"/>
<reference evidence="2 3" key="1">
    <citation type="submission" date="2019-02" db="EMBL/GenBank/DDBJ databases">
        <title>Deep-cultivation of Planctomycetes and their phenomic and genomic characterization uncovers novel biology.</title>
        <authorList>
            <person name="Wiegand S."/>
            <person name="Jogler M."/>
            <person name="Boedeker C."/>
            <person name="Pinto D."/>
            <person name="Vollmers J."/>
            <person name="Rivas-Marin E."/>
            <person name="Kohn T."/>
            <person name="Peeters S.H."/>
            <person name="Heuer A."/>
            <person name="Rast P."/>
            <person name="Oberbeckmann S."/>
            <person name="Bunk B."/>
            <person name="Jeske O."/>
            <person name="Meyerdierks A."/>
            <person name="Storesund J.E."/>
            <person name="Kallscheuer N."/>
            <person name="Luecker S."/>
            <person name="Lage O.M."/>
            <person name="Pohl T."/>
            <person name="Merkel B.J."/>
            <person name="Hornburger P."/>
            <person name="Mueller R.-W."/>
            <person name="Bruemmer F."/>
            <person name="Labrenz M."/>
            <person name="Spormann A.M."/>
            <person name="Op den Camp H."/>
            <person name="Overmann J."/>
            <person name="Amann R."/>
            <person name="Jetten M.S.M."/>
            <person name="Mascher T."/>
            <person name="Medema M.H."/>
            <person name="Devos D.P."/>
            <person name="Kaster A.-K."/>
            <person name="Ovreas L."/>
            <person name="Rohde M."/>
            <person name="Galperin M.Y."/>
            <person name="Jogler C."/>
        </authorList>
    </citation>
    <scope>NUCLEOTIDE SEQUENCE [LARGE SCALE GENOMIC DNA]</scope>
    <source>
        <strain evidence="2 3">I41</strain>
    </source>
</reference>
<sequence>MTSTRRKRWTLFLTWLIATPIACAVGMGVSAFLHRYIESTRDPGEGHILPLVIAVISTATFISLTFRVRQPRV</sequence>
<dbReference type="KEGG" id="llh:I41_03980"/>
<keyword evidence="1" id="KW-1133">Transmembrane helix</keyword>
<keyword evidence="1" id="KW-0812">Transmembrane</keyword>
<dbReference type="RefSeq" id="WP_145430393.1">
    <property type="nucleotide sequence ID" value="NZ_CP036339.1"/>
</dbReference>
<gene>
    <name evidence="2" type="ORF">I41_03980</name>
</gene>
<name>A0A517TS90_9BACT</name>
<organism evidence="2 3">
    <name type="scientific">Lacipirellula limnantheis</name>
    <dbReference type="NCBI Taxonomy" id="2528024"/>
    <lineage>
        <taxon>Bacteria</taxon>
        <taxon>Pseudomonadati</taxon>
        <taxon>Planctomycetota</taxon>
        <taxon>Planctomycetia</taxon>
        <taxon>Pirellulales</taxon>
        <taxon>Lacipirellulaceae</taxon>
        <taxon>Lacipirellula</taxon>
    </lineage>
</organism>
<feature type="transmembrane region" description="Helical" evidence="1">
    <location>
        <begin position="48"/>
        <end position="68"/>
    </location>
</feature>
<dbReference type="AlphaFoldDB" id="A0A517TS90"/>